<dbReference type="PANTHER" id="PTHR48033:SF10">
    <property type="entry name" value="RNA-BINDING PROTEIN SQUID"/>
    <property type="match status" value="1"/>
</dbReference>
<dbReference type="Gene3D" id="3.30.70.330">
    <property type="match status" value="2"/>
</dbReference>
<organism evidence="6 7">
    <name type="scientific">Babesia bovis</name>
    <dbReference type="NCBI Taxonomy" id="5865"/>
    <lineage>
        <taxon>Eukaryota</taxon>
        <taxon>Sar</taxon>
        <taxon>Alveolata</taxon>
        <taxon>Apicomplexa</taxon>
        <taxon>Aconoidasida</taxon>
        <taxon>Piroplasmida</taxon>
        <taxon>Babesiidae</taxon>
        <taxon>Babesia</taxon>
    </lineage>
</organism>
<keyword evidence="7" id="KW-1185">Reference proteome</keyword>
<evidence type="ECO:0000259" key="5">
    <source>
        <dbReference type="PROSITE" id="PS50102"/>
    </source>
</evidence>
<dbReference type="InterPro" id="IPR000504">
    <property type="entry name" value="RRM_dom"/>
</dbReference>
<keyword evidence="3" id="KW-0694">RNA-binding</keyword>
<dbReference type="KEGG" id="bbo:BBOV_III008620"/>
<feature type="compositionally biased region" description="Polar residues" evidence="4">
    <location>
        <begin position="329"/>
        <end position="352"/>
    </location>
</feature>
<dbReference type="AlphaFoldDB" id="A7APD8"/>
<accession>A7APD8</accession>
<dbReference type="GO" id="GO:0005654">
    <property type="term" value="C:nucleoplasm"/>
    <property type="evidence" value="ECO:0007669"/>
    <property type="project" value="TreeGrafter"/>
</dbReference>
<keyword evidence="2" id="KW-0539">Nucleus</keyword>
<reference evidence="7" key="3">
    <citation type="journal article" date="2021" name="Int. J. Parasitol.">
        <title>Comparative analysis of gene expression between Babesia bovis blood stages and kinetes allowed by improved genome annotation.</title>
        <authorList>
            <person name="Ueti M.W."/>
            <person name="Johnson W.C."/>
            <person name="Kappmeyer L.S."/>
            <person name="Herndon D.R."/>
            <person name="Mousel M.R."/>
            <person name="Reif K.E."/>
            <person name="Taus N.S."/>
            <person name="Ifeonu O.O."/>
            <person name="Silva J.C."/>
            <person name="Suarez C.E."/>
            <person name="Brayton K.A."/>
        </authorList>
    </citation>
    <scope>NUCLEOTIDE SEQUENCE [LARGE SCALE GENOMIC DNA]</scope>
</reference>
<comment type="subcellular location">
    <subcellularLocation>
        <location evidence="1">Nucleus</location>
    </subcellularLocation>
</comment>
<reference evidence="6 7" key="1">
    <citation type="journal article" date="2007" name="PLoS Pathog.">
        <title>Genome sequence of Babesia bovis and comparative analysis of apicomplexan hemoprotozoa.</title>
        <authorList>
            <person name="Brayton K.A."/>
            <person name="Lau A.O.T."/>
            <person name="Herndon D.R."/>
            <person name="Hannick L."/>
            <person name="Kappmeyer L.S."/>
            <person name="Berens S.J."/>
            <person name="Bidwell S.L."/>
            <person name="Brown W.C."/>
            <person name="Crabtree J."/>
            <person name="Fadrosh D."/>
            <person name="Feldblum T."/>
            <person name="Forberger H.A."/>
            <person name="Haas B.J."/>
            <person name="Howell J.M."/>
            <person name="Khouri H."/>
            <person name="Koo H."/>
            <person name="Mann D.J."/>
            <person name="Norimine J."/>
            <person name="Paulsen I.T."/>
            <person name="Radune D."/>
            <person name="Ren Q."/>
            <person name="Smith R.K. Jr."/>
            <person name="Suarez C.E."/>
            <person name="White O."/>
            <person name="Wortman J.R."/>
            <person name="Knowles D.P. Jr."/>
            <person name="McElwain T.F."/>
            <person name="Nene V.M."/>
        </authorList>
    </citation>
    <scope>NUCLEOTIDE SEQUENCE [LARGE SCALE GENOMIC DNA]</scope>
    <source>
        <strain evidence="6">T2Bo</strain>
    </source>
</reference>
<dbReference type="SMART" id="SM00360">
    <property type="entry name" value="RRM"/>
    <property type="match status" value="2"/>
</dbReference>
<gene>
    <name evidence="6" type="ORF">BBOV_III008620</name>
</gene>
<dbReference type="SUPFAM" id="SSF54928">
    <property type="entry name" value="RNA-binding domain, RBD"/>
    <property type="match status" value="2"/>
</dbReference>
<feature type="domain" description="RRM" evidence="5">
    <location>
        <begin position="81"/>
        <end position="162"/>
    </location>
</feature>
<feature type="region of interest" description="Disordered" evidence="4">
    <location>
        <begin position="1"/>
        <end position="78"/>
    </location>
</feature>
<feature type="domain" description="RRM" evidence="5">
    <location>
        <begin position="165"/>
        <end position="241"/>
    </location>
</feature>
<feature type="region of interest" description="Disordered" evidence="4">
    <location>
        <begin position="322"/>
        <end position="352"/>
    </location>
</feature>
<dbReference type="eggNOG" id="KOG4205">
    <property type="taxonomic scope" value="Eukaryota"/>
</dbReference>
<protein>
    <submittedName>
        <fullName evidence="6">RNA recognition motif domain containing protein</fullName>
    </submittedName>
</protein>
<dbReference type="RefSeq" id="XP_001611990.1">
    <property type="nucleotide sequence ID" value="XM_001611940.1"/>
</dbReference>
<sequence length="362" mass="40214">MSTEGEYITEPVAEAVEPVTAEAGEEAVTENVSAPISASENSHDVESPNVEQSSGEADNGGDTAEHSTYKGPEGTSPQERLKFFVGGLHPTVDEGMLTEHFMKYGRVITAQVMRDYNSGRSRGFGFVTLYVQENTENLFSDEHNVNGKHVDVRRMQNDAASNMKRKIFVGGLPKSLSEQMLKTFFERFGAVEKVTIMRQYDGSSRGFGFVIFAVDGAVEKVLESPSHFVYGSKVDVRAAESRSKQAAARLENQYKNMMRHGYNADYGTDRTMALQSPYGNAPKVAPTSMPSPVVPYDAQYYQQQLLYQQYALQSQYAYYAQQSGSGSGTTDPSRYVTQRPNTFGQQPNSQNNIARMYRSKPY</sequence>
<evidence type="ECO:0000313" key="7">
    <source>
        <dbReference type="Proteomes" id="UP000002173"/>
    </source>
</evidence>
<dbReference type="GO" id="GO:0003723">
    <property type="term" value="F:RNA binding"/>
    <property type="evidence" value="ECO:0007669"/>
    <property type="project" value="UniProtKB-UniRule"/>
</dbReference>
<dbReference type="PROSITE" id="PS50102">
    <property type="entry name" value="RRM"/>
    <property type="match status" value="2"/>
</dbReference>
<dbReference type="GO" id="GO:0000785">
    <property type="term" value="C:chromatin"/>
    <property type="evidence" value="ECO:0007669"/>
    <property type="project" value="TreeGrafter"/>
</dbReference>
<evidence type="ECO:0000313" key="6">
    <source>
        <dbReference type="EMBL" id="EDO08422.1"/>
    </source>
</evidence>
<dbReference type="InterPro" id="IPR035979">
    <property type="entry name" value="RBD_domain_sf"/>
</dbReference>
<evidence type="ECO:0000256" key="4">
    <source>
        <dbReference type="SAM" id="MobiDB-lite"/>
    </source>
</evidence>
<reference evidence="7" key="2">
    <citation type="journal article" date="2020" name="Data Brief">
        <title>Transcriptome dataset of Babesia bovis life stages within vertebrate and invertebrate hosts.</title>
        <authorList>
            <person name="Ueti M.W."/>
            <person name="Johnson W.C."/>
            <person name="Kappmeyer L.S."/>
            <person name="Herndon D.R."/>
            <person name="Mousel M.R."/>
            <person name="Reif K.E."/>
            <person name="Taus N.S."/>
            <person name="Ifeonu O.O."/>
            <person name="Silva J.C."/>
            <person name="Suarez C.E."/>
            <person name="Brayton K.A."/>
        </authorList>
    </citation>
    <scope>NUCLEOTIDE SEQUENCE [LARGE SCALE GENOMIC DNA]</scope>
</reference>
<dbReference type="Pfam" id="PF00076">
    <property type="entry name" value="RRM_1"/>
    <property type="match status" value="2"/>
</dbReference>
<dbReference type="OMA" id="NNIARMY"/>
<dbReference type="STRING" id="5865.A7APD8"/>
<dbReference type="InterPro" id="IPR012677">
    <property type="entry name" value="Nucleotide-bd_a/b_plait_sf"/>
</dbReference>
<dbReference type="InParanoid" id="A7APD8"/>
<dbReference type="Proteomes" id="UP000002173">
    <property type="component" value="Unassembled WGS sequence"/>
</dbReference>
<proteinExistence type="predicted"/>
<dbReference type="GeneID" id="5480242"/>
<dbReference type="VEuPathDB" id="PiroplasmaDB:BBOV_III008620"/>
<dbReference type="GO" id="GO:0010468">
    <property type="term" value="P:regulation of gene expression"/>
    <property type="evidence" value="ECO:0007669"/>
    <property type="project" value="TreeGrafter"/>
</dbReference>
<evidence type="ECO:0000256" key="1">
    <source>
        <dbReference type="ARBA" id="ARBA00004123"/>
    </source>
</evidence>
<feature type="compositionally biased region" description="Low complexity" evidence="4">
    <location>
        <begin position="9"/>
        <end position="22"/>
    </location>
</feature>
<comment type="caution">
    <text evidence="6">The sequence shown here is derived from an EMBL/GenBank/DDBJ whole genome shotgun (WGS) entry which is preliminary data.</text>
</comment>
<dbReference type="EMBL" id="AAXT01000001">
    <property type="protein sequence ID" value="EDO08422.1"/>
    <property type="molecule type" value="Genomic_DNA"/>
</dbReference>
<name>A7APD8_BABBO</name>
<evidence type="ECO:0000256" key="3">
    <source>
        <dbReference type="PROSITE-ProRule" id="PRU00176"/>
    </source>
</evidence>
<dbReference type="PANTHER" id="PTHR48033">
    <property type="entry name" value="RNA-BINDING (RRM/RBD/RNP MOTIFS) FAMILY PROTEIN"/>
    <property type="match status" value="1"/>
</dbReference>
<evidence type="ECO:0000256" key="2">
    <source>
        <dbReference type="ARBA" id="ARBA00023242"/>
    </source>
</evidence>
<dbReference type="FunCoup" id="A7APD8">
    <property type="interactions" value="42"/>
</dbReference>